<keyword evidence="6" id="KW-0238">DNA-binding</keyword>
<proteinExistence type="predicted"/>
<dbReference type="InterPro" id="IPR031140">
    <property type="entry name" value="IDD1-16"/>
</dbReference>
<dbReference type="GO" id="GO:0005634">
    <property type="term" value="C:nucleus"/>
    <property type="evidence" value="ECO:0007669"/>
    <property type="project" value="TreeGrafter"/>
</dbReference>
<gene>
    <name evidence="11" type="ORF">M0R45_012539</name>
</gene>
<feature type="compositionally biased region" description="Polar residues" evidence="9">
    <location>
        <begin position="1"/>
        <end position="19"/>
    </location>
</feature>
<keyword evidence="1" id="KW-0479">Metal-binding</keyword>
<dbReference type="PANTHER" id="PTHR10593:SF190">
    <property type="entry name" value="C2H2-TYPE DOMAIN-CONTAINING PROTEIN"/>
    <property type="match status" value="1"/>
</dbReference>
<name>A0AAW1YDC4_RUBAR</name>
<dbReference type="Pfam" id="PF22996">
    <property type="entry name" value="C2H2-2nd_BIRD-IDD"/>
    <property type="match status" value="1"/>
</dbReference>
<dbReference type="GO" id="GO:0003700">
    <property type="term" value="F:DNA-binding transcription factor activity"/>
    <property type="evidence" value="ECO:0007669"/>
    <property type="project" value="TreeGrafter"/>
</dbReference>
<keyword evidence="5" id="KW-0805">Transcription regulation</keyword>
<evidence type="ECO:0000256" key="9">
    <source>
        <dbReference type="SAM" id="MobiDB-lite"/>
    </source>
</evidence>
<dbReference type="GO" id="GO:0008270">
    <property type="term" value="F:zinc ion binding"/>
    <property type="evidence" value="ECO:0007669"/>
    <property type="project" value="UniProtKB-KW"/>
</dbReference>
<dbReference type="SUPFAM" id="SSF57667">
    <property type="entry name" value="beta-beta-alpha zinc fingers"/>
    <property type="match status" value="2"/>
</dbReference>
<evidence type="ECO:0000256" key="4">
    <source>
        <dbReference type="ARBA" id="ARBA00022833"/>
    </source>
</evidence>
<dbReference type="InterPro" id="IPR055185">
    <property type="entry name" value="C2CH-4th_BIRD-IDD"/>
</dbReference>
<evidence type="ECO:0000256" key="8">
    <source>
        <dbReference type="PROSITE-ProRule" id="PRU00042"/>
    </source>
</evidence>
<dbReference type="SMART" id="SM00355">
    <property type="entry name" value="ZnF_C2H2"/>
    <property type="match status" value="3"/>
</dbReference>
<evidence type="ECO:0000256" key="5">
    <source>
        <dbReference type="ARBA" id="ARBA00023015"/>
    </source>
</evidence>
<dbReference type="Pfam" id="PF22992">
    <property type="entry name" value="C2CH-4th_BIRD-IDD"/>
    <property type="match status" value="1"/>
</dbReference>
<accession>A0AAW1YDC4</accession>
<dbReference type="InterPro" id="IPR055187">
    <property type="entry name" value="C2CH-3rd_BIRD-IDD"/>
</dbReference>
<dbReference type="InterPro" id="IPR036236">
    <property type="entry name" value="Znf_C2H2_sf"/>
</dbReference>
<keyword evidence="3 8" id="KW-0863">Zinc-finger</keyword>
<dbReference type="InterPro" id="IPR013087">
    <property type="entry name" value="Znf_C2H2_type"/>
</dbReference>
<evidence type="ECO:0000256" key="2">
    <source>
        <dbReference type="ARBA" id="ARBA00022737"/>
    </source>
</evidence>
<dbReference type="Pfam" id="PF12874">
    <property type="entry name" value="zf-met"/>
    <property type="match status" value="1"/>
</dbReference>
<dbReference type="FunFam" id="3.30.160.60:FF:000554">
    <property type="entry name" value="protein indeterminate-domain 12-like"/>
    <property type="match status" value="1"/>
</dbReference>
<keyword evidence="7" id="KW-0804">Transcription</keyword>
<comment type="caution">
    <text evidence="11">The sequence shown here is derived from an EMBL/GenBank/DDBJ whole genome shotgun (WGS) entry which is preliminary data.</text>
</comment>
<dbReference type="PROSITE" id="PS50157">
    <property type="entry name" value="ZINC_FINGER_C2H2_2"/>
    <property type="match status" value="1"/>
</dbReference>
<evidence type="ECO:0000256" key="7">
    <source>
        <dbReference type="ARBA" id="ARBA00023163"/>
    </source>
</evidence>
<evidence type="ECO:0000256" key="3">
    <source>
        <dbReference type="ARBA" id="ARBA00022771"/>
    </source>
</evidence>
<evidence type="ECO:0000256" key="1">
    <source>
        <dbReference type="ARBA" id="ARBA00022723"/>
    </source>
</evidence>
<reference evidence="11 12" key="1">
    <citation type="journal article" date="2023" name="G3 (Bethesda)">
        <title>A chromosome-length genome assembly and annotation of blackberry (Rubus argutus, cv. 'Hillquist').</title>
        <authorList>
            <person name="Bruna T."/>
            <person name="Aryal R."/>
            <person name="Dudchenko O."/>
            <person name="Sargent D.J."/>
            <person name="Mead D."/>
            <person name="Buti M."/>
            <person name="Cavallini A."/>
            <person name="Hytonen T."/>
            <person name="Andres J."/>
            <person name="Pham M."/>
            <person name="Weisz D."/>
            <person name="Mascagni F."/>
            <person name="Usai G."/>
            <person name="Natali L."/>
            <person name="Bassil N."/>
            <person name="Fernandez G.E."/>
            <person name="Lomsadze A."/>
            <person name="Armour M."/>
            <person name="Olukolu B."/>
            <person name="Poorten T."/>
            <person name="Britton C."/>
            <person name="Davik J."/>
            <person name="Ashrafi H."/>
            <person name="Aiden E.L."/>
            <person name="Borodovsky M."/>
            <person name="Worthington M."/>
        </authorList>
    </citation>
    <scope>NUCLEOTIDE SEQUENCE [LARGE SCALE GENOMIC DNA]</scope>
    <source>
        <strain evidence="11">PI 553951</strain>
    </source>
</reference>
<evidence type="ECO:0000256" key="6">
    <source>
        <dbReference type="ARBA" id="ARBA00023125"/>
    </source>
</evidence>
<keyword evidence="4" id="KW-0862">Zinc</keyword>
<dbReference type="Gene3D" id="3.30.160.60">
    <property type="entry name" value="Classic Zinc Finger"/>
    <property type="match status" value="2"/>
</dbReference>
<dbReference type="AlphaFoldDB" id="A0AAW1YDC4"/>
<dbReference type="GO" id="GO:0003677">
    <property type="term" value="F:DNA binding"/>
    <property type="evidence" value="ECO:0007669"/>
    <property type="project" value="UniProtKB-KW"/>
</dbReference>
<feature type="region of interest" description="Disordered" evidence="9">
    <location>
        <begin position="498"/>
        <end position="523"/>
    </location>
</feature>
<keyword evidence="2" id="KW-0677">Repeat</keyword>
<dbReference type="FunFam" id="3.30.160.60:FF:000131">
    <property type="entry name" value="protein indeterminate-domain 5, chloroplastic-like"/>
    <property type="match status" value="1"/>
</dbReference>
<dbReference type="EMBL" id="JBEDUW010000002">
    <property type="protein sequence ID" value="KAK9947104.1"/>
    <property type="molecule type" value="Genomic_DNA"/>
</dbReference>
<feature type="region of interest" description="Disordered" evidence="9">
    <location>
        <begin position="385"/>
        <end position="421"/>
    </location>
</feature>
<keyword evidence="12" id="KW-1185">Reference proteome</keyword>
<evidence type="ECO:0000313" key="12">
    <source>
        <dbReference type="Proteomes" id="UP001457282"/>
    </source>
</evidence>
<evidence type="ECO:0000313" key="11">
    <source>
        <dbReference type="EMBL" id="KAK9947104.1"/>
    </source>
</evidence>
<dbReference type="InterPro" id="IPR055186">
    <property type="entry name" value="C2H2-2nd_BIRD-IDD"/>
</dbReference>
<dbReference type="Pfam" id="PF22995">
    <property type="entry name" value="C2CH-3rd_BIRD-IDD"/>
    <property type="match status" value="1"/>
</dbReference>
<organism evidence="11 12">
    <name type="scientific">Rubus argutus</name>
    <name type="common">Southern blackberry</name>
    <dbReference type="NCBI Taxonomy" id="59490"/>
    <lineage>
        <taxon>Eukaryota</taxon>
        <taxon>Viridiplantae</taxon>
        <taxon>Streptophyta</taxon>
        <taxon>Embryophyta</taxon>
        <taxon>Tracheophyta</taxon>
        <taxon>Spermatophyta</taxon>
        <taxon>Magnoliopsida</taxon>
        <taxon>eudicotyledons</taxon>
        <taxon>Gunneridae</taxon>
        <taxon>Pentapetalae</taxon>
        <taxon>rosids</taxon>
        <taxon>fabids</taxon>
        <taxon>Rosales</taxon>
        <taxon>Rosaceae</taxon>
        <taxon>Rosoideae</taxon>
        <taxon>Rosoideae incertae sedis</taxon>
        <taxon>Rubus</taxon>
    </lineage>
</organism>
<feature type="compositionally biased region" description="Low complexity" evidence="9">
    <location>
        <begin position="385"/>
        <end position="400"/>
    </location>
</feature>
<feature type="region of interest" description="Disordered" evidence="9">
    <location>
        <begin position="1"/>
        <end position="39"/>
    </location>
</feature>
<dbReference type="PANTHER" id="PTHR10593">
    <property type="entry name" value="SERINE/THREONINE-PROTEIN KINASE RIO"/>
    <property type="match status" value="1"/>
</dbReference>
<sequence>MGDLDNSSSLVGSTASGEATFSEAPAKKKRNLPGMPDPEAEVIALSPKTLMATNRFVCEICNKGFQRDQNLQLHRRGHNLPWKLRQRTTTEVRKRVYVCPEASCVHHNPTRALGDLTGIKKHFCRKHGEKKWKCERCSKKYAVQSDWKAHMKTCGTREYKCDCGTLFSRRDSFITHRAFCDALAEESAKAQTLGSSQLGNPNPNPAKAVVVASPPPPPLTPSNNVVSPALSIQSSEFPENPVGLSPPPPATTCLTTTTTAISTTATTTTSTGNCSNSSSSVFASIFAPSSTVSQTLAAANSSSFSNLVSSTAIPSVSAMEPTSLSLSTSLYLSNNGSSLFPTSDQQDHRHYTTTPQAPAMSATALLQKAAQMGAGASSGSFLRGFGLSTSSSPPQPQDSSATLQWNNNHHSQHKRDASGGAASTVAAGLGLEGASTVLLTDLMMGPPLPFGNHHQPMTRDLLGLGIGGNGGGGGASSAGLSALLNSFGGGGGSFATYAARGGESSWESAQERKPNGAKGPALL</sequence>
<dbReference type="Proteomes" id="UP001457282">
    <property type="component" value="Unassembled WGS sequence"/>
</dbReference>
<dbReference type="PROSITE" id="PS00028">
    <property type="entry name" value="ZINC_FINGER_C2H2_1"/>
    <property type="match status" value="1"/>
</dbReference>
<protein>
    <recommendedName>
        <fullName evidence="10">C2H2-type domain-containing protein</fullName>
    </recommendedName>
</protein>
<evidence type="ECO:0000259" key="10">
    <source>
        <dbReference type="PROSITE" id="PS50157"/>
    </source>
</evidence>
<feature type="domain" description="C2H2-type" evidence="10">
    <location>
        <begin position="56"/>
        <end position="78"/>
    </location>
</feature>